<proteinExistence type="predicted"/>
<protein>
    <recommendedName>
        <fullName evidence="4">CBM-cenC domain-containing protein</fullName>
    </recommendedName>
</protein>
<dbReference type="STRING" id="1293045.H663_00070"/>
<dbReference type="AlphaFoldDB" id="A0A2T7U9B8"/>
<feature type="chain" id="PRO_5015550067" description="CBM-cenC domain-containing protein" evidence="1">
    <location>
        <begin position="23"/>
        <end position="561"/>
    </location>
</feature>
<keyword evidence="3" id="KW-1185">Reference proteome</keyword>
<organism evidence="2 3">
    <name type="scientific">Limnohabitans planktonicus II-D5</name>
    <dbReference type="NCBI Taxonomy" id="1293045"/>
    <lineage>
        <taxon>Bacteria</taxon>
        <taxon>Pseudomonadati</taxon>
        <taxon>Pseudomonadota</taxon>
        <taxon>Betaproteobacteria</taxon>
        <taxon>Burkholderiales</taxon>
        <taxon>Comamonadaceae</taxon>
        <taxon>Limnohabitans</taxon>
    </lineage>
</organism>
<keyword evidence="1" id="KW-0732">Signal</keyword>
<comment type="caution">
    <text evidence="2">The sequence shown here is derived from an EMBL/GenBank/DDBJ whole genome shotgun (WGS) entry which is preliminary data.</text>
</comment>
<gene>
    <name evidence="2" type="ORF">H663_018225</name>
</gene>
<dbReference type="EMBL" id="LFYT02000034">
    <property type="protein sequence ID" value="PVE41264.1"/>
    <property type="molecule type" value="Genomic_DNA"/>
</dbReference>
<name>A0A2T7U9B8_9BURK</name>
<dbReference type="PROSITE" id="PS51257">
    <property type="entry name" value="PROKAR_LIPOPROTEIN"/>
    <property type="match status" value="1"/>
</dbReference>
<evidence type="ECO:0000256" key="1">
    <source>
        <dbReference type="SAM" id="SignalP"/>
    </source>
</evidence>
<evidence type="ECO:0000313" key="3">
    <source>
        <dbReference type="Proteomes" id="UP000037507"/>
    </source>
</evidence>
<accession>A0A2T7U9B8</accession>
<evidence type="ECO:0008006" key="4">
    <source>
        <dbReference type="Google" id="ProtNLM"/>
    </source>
</evidence>
<evidence type="ECO:0000313" key="2">
    <source>
        <dbReference type="EMBL" id="PVE41264.1"/>
    </source>
</evidence>
<reference evidence="2" key="1">
    <citation type="submission" date="2017-04" db="EMBL/GenBank/DDBJ databases">
        <title>Unexpected and diverse lifestyles within the genus Limnohabitans.</title>
        <authorList>
            <person name="Kasalicky V."/>
            <person name="Mehrshad M."/>
            <person name="Andrei S.-A."/>
            <person name="Salcher M."/>
            <person name="Kratochvilova H."/>
            <person name="Simek K."/>
            <person name="Ghai R."/>
        </authorList>
    </citation>
    <scope>NUCLEOTIDE SEQUENCE [LARGE SCALE GENOMIC DNA]</scope>
    <source>
        <strain evidence="2">II-D5</strain>
    </source>
</reference>
<sequence length="561" mass="57094">MKFLMQRFSMNAIAFAATALLAACGGGDATAPLTSQTISFTPATTGTVGTPITLEATASSKLAVRFTASPETVCTVKDTTLTLVGAGTCNVKADQAGNTTFAAATQVSKDITVSNTATPMAQAALVVVPGASTLAPSATTGLSTTGGNGTGAVTYSITSGSCSISGTTLTAAASTGTCKISATKAADGSYSAATSSEVTVTVSTCITTATQQCYSFAEASMAISPFGADMASTVANDPKDSTNKVAKYDFKANTDGWAGGTVNPTGAATGNTANTVVTANFSTTKTATLRSYSPELGKAILLKFENADGSKTMEVKTNTTKRNEWETLTFDFAQATPAFDPAAIYNKVSIFPDFTINAPKSGGAATYYFDELKYPIGSSSGGTSGSTCTPSTSSNASTLVSFDTDCAAVTGFEGAEDSTVAADPVTSTNKVAKVVKSSSAQPWAGTTAYINTANKSIARIPFTSTATIMKLKVYVPAAGIVVRLKVEDASNDTKSVETEATTTQGNTWETLTFNFANQATGTAALNTSTTYNKASVFFKFGTSGANGGGGTFYFDDLTFGN</sequence>
<feature type="signal peptide" evidence="1">
    <location>
        <begin position="1"/>
        <end position="22"/>
    </location>
</feature>
<dbReference type="Proteomes" id="UP000037507">
    <property type="component" value="Unassembled WGS sequence"/>
</dbReference>